<dbReference type="InterPro" id="IPR010982">
    <property type="entry name" value="Lambda_DNA-bd_dom_sf"/>
</dbReference>
<dbReference type="EMBL" id="RBII01000001">
    <property type="protein sequence ID" value="RKQ71860.1"/>
    <property type="molecule type" value="Genomic_DNA"/>
</dbReference>
<dbReference type="InterPro" id="IPR000843">
    <property type="entry name" value="HTH_LacI"/>
</dbReference>
<reference evidence="5 6" key="1">
    <citation type="submission" date="2018-10" db="EMBL/GenBank/DDBJ databases">
        <title>Genomic Encyclopedia of Type Strains, Phase IV (KMG-IV): sequencing the most valuable type-strain genomes for metagenomic binning, comparative biology and taxonomic classification.</title>
        <authorList>
            <person name="Goeker M."/>
        </authorList>
    </citation>
    <scope>NUCLEOTIDE SEQUENCE [LARGE SCALE GENOMIC DNA]</scope>
    <source>
        <strain evidence="5 6">DSM 22008</strain>
    </source>
</reference>
<keyword evidence="3" id="KW-0804">Transcription</keyword>
<dbReference type="PROSITE" id="PS00356">
    <property type="entry name" value="HTH_LACI_1"/>
    <property type="match status" value="1"/>
</dbReference>
<dbReference type="SMART" id="SM00354">
    <property type="entry name" value="HTH_LACI"/>
    <property type="match status" value="1"/>
</dbReference>
<dbReference type="Proteomes" id="UP000282211">
    <property type="component" value="Unassembled WGS sequence"/>
</dbReference>
<keyword evidence="1" id="KW-0805">Transcription regulation</keyword>
<dbReference type="SUPFAM" id="SSF53822">
    <property type="entry name" value="Periplasmic binding protein-like I"/>
    <property type="match status" value="1"/>
</dbReference>
<dbReference type="PANTHER" id="PTHR30146:SF153">
    <property type="entry name" value="LACTOSE OPERON REPRESSOR"/>
    <property type="match status" value="1"/>
</dbReference>
<dbReference type="OrthoDB" id="234496at2"/>
<gene>
    <name evidence="5" type="ORF">DES40_1191</name>
</gene>
<dbReference type="PRINTS" id="PR00036">
    <property type="entry name" value="HTHLACI"/>
</dbReference>
<keyword evidence="2" id="KW-0238">DNA-binding</keyword>
<dbReference type="AlphaFoldDB" id="A0A420WLJ5"/>
<dbReference type="PROSITE" id="PS50932">
    <property type="entry name" value="HTH_LACI_2"/>
    <property type="match status" value="1"/>
</dbReference>
<dbReference type="PANTHER" id="PTHR30146">
    <property type="entry name" value="LACI-RELATED TRANSCRIPTIONAL REPRESSOR"/>
    <property type="match status" value="1"/>
</dbReference>
<dbReference type="SUPFAM" id="SSF47413">
    <property type="entry name" value="lambda repressor-like DNA-binding domains"/>
    <property type="match status" value="1"/>
</dbReference>
<name>A0A420WLJ5_9PROT</name>
<keyword evidence="6" id="KW-1185">Reference proteome</keyword>
<evidence type="ECO:0000259" key="4">
    <source>
        <dbReference type="PROSITE" id="PS50932"/>
    </source>
</evidence>
<dbReference type="Gene3D" id="1.10.260.40">
    <property type="entry name" value="lambda repressor-like DNA-binding domains"/>
    <property type="match status" value="1"/>
</dbReference>
<dbReference type="RefSeq" id="WP_121099593.1">
    <property type="nucleotide sequence ID" value="NZ_RBII01000001.1"/>
</dbReference>
<dbReference type="Pfam" id="PF13377">
    <property type="entry name" value="Peripla_BP_3"/>
    <property type="match status" value="1"/>
</dbReference>
<organism evidence="5 6">
    <name type="scientific">Litorimonas taeanensis</name>
    <dbReference type="NCBI Taxonomy" id="568099"/>
    <lineage>
        <taxon>Bacteria</taxon>
        <taxon>Pseudomonadati</taxon>
        <taxon>Pseudomonadota</taxon>
        <taxon>Alphaproteobacteria</taxon>
        <taxon>Maricaulales</taxon>
        <taxon>Robiginitomaculaceae</taxon>
    </lineage>
</organism>
<dbReference type="Gene3D" id="3.40.50.2300">
    <property type="match status" value="2"/>
</dbReference>
<sequence length="338" mass="36366">MKATITDVAKQAGVSMKTVSRVLNNEPNVADKTREKVLEVASALRYSPNLAAKGLASSKSYLVALVYDIPSAHYVSKIQLGAIAACREFGYHLVPEPLMIGDVETNEQSSVLLRNLFSRLPVDGVILAPPLSDSAEAIEILDGLKIPYVLVAPFNVGTGIRAVKMDDVLAAEKMTQFLIDQGHSSIGFIKGHTDHSAASLRYEGFRNAMAEAHLTVHSHEVKQGDFTFQSGVTAATALLADKSDRPSAIFASNDEMAAGVVSVAAKLGIDIPSELSVVGFDDTPLARLISPQLTTVQQPIYDMGYEAVRMLIDPAENTKPPKTQELDFKLIIRDSTST</sequence>
<accession>A0A420WLJ5</accession>
<proteinExistence type="predicted"/>
<dbReference type="CDD" id="cd01392">
    <property type="entry name" value="HTH_LacI"/>
    <property type="match status" value="1"/>
</dbReference>
<protein>
    <submittedName>
        <fullName evidence="5">LacI family transcriptional regulator</fullName>
    </submittedName>
</protein>
<evidence type="ECO:0000313" key="6">
    <source>
        <dbReference type="Proteomes" id="UP000282211"/>
    </source>
</evidence>
<evidence type="ECO:0000256" key="1">
    <source>
        <dbReference type="ARBA" id="ARBA00023015"/>
    </source>
</evidence>
<evidence type="ECO:0000256" key="3">
    <source>
        <dbReference type="ARBA" id="ARBA00023163"/>
    </source>
</evidence>
<dbReference type="FunCoup" id="A0A420WLJ5">
    <property type="interactions" value="89"/>
</dbReference>
<comment type="caution">
    <text evidence="5">The sequence shown here is derived from an EMBL/GenBank/DDBJ whole genome shotgun (WGS) entry which is preliminary data.</text>
</comment>
<dbReference type="InParanoid" id="A0A420WLJ5"/>
<dbReference type="InterPro" id="IPR046335">
    <property type="entry name" value="LacI/GalR-like_sensor"/>
</dbReference>
<dbReference type="InterPro" id="IPR028082">
    <property type="entry name" value="Peripla_BP_I"/>
</dbReference>
<dbReference type="Pfam" id="PF00356">
    <property type="entry name" value="LacI"/>
    <property type="match status" value="1"/>
</dbReference>
<dbReference type="GO" id="GO:0003700">
    <property type="term" value="F:DNA-binding transcription factor activity"/>
    <property type="evidence" value="ECO:0007669"/>
    <property type="project" value="TreeGrafter"/>
</dbReference>
<evidence type="ECO:0000313" key="5">
    <source>
        <dbReference type="EMBL" id="RKQ71860.1"/>
    </source>
</evidence>
<dbReference type="CDD" id="cd01545">
    <property type="entry name" value="PBP1_SalR"/>
    <property type="match status" value="1"/>
</dbReference>
<evidence type="ECO:0000256" key="2">
    <source>
        <dbReference type="ARBA" id="ARBA00023125"/>
    </source>
</evidence>
<feature type="domain" description="HTH lacI-type" evidence="4">
    <location>
        <begin position="3"/>
        <end position="57"/>
    </location>
</feature>
<dbReference type="GO" id="GO:0000976">
    <property type="term" value="F:transcription cis-regulatory region binding"/>
    <property type="evidence" value="ECO:0007669"/>
    <property type="project" value="TreeGrafter"/>
</dbReference>